<accession>A0A9X1HSN5</accession>
<protein>
    <submittedName>
        <fullName evidence="4">Uncharacterized protein</fullName>
    </submittedName>
</protein>
<dbReference type="EMBL" id="JAIXNE010000002">
    <property type="protein sequence ID" value="MCA6074716.1"/>
    <property type="molecule type" value="Genomic_DNA"/>
</dbReference>
<gene>
    <name evidence="2" type="ORF">LDX50_07530</name>
    <name evidence="3" type="ORF">LDX50_13500</name>
    <name evidence="4" type="ORF">LDX50_19220</name>
</gene>
<reference evidence="4" key="1">
    <citation type="submission" date="2021-09" db="EMBL/GenBank/DDBJ databases">
        <title>Fulvivirga sp. isolated from coastal sediment.</title>
        <authorList>
            <person name="Yu H."/>
        </authorList>
    </citation>
    <scope>NUCLEOTIDE SEQUENCE</scope>
    <source>
        <strain evidence="4">1062</strain>
    </source>
</reference>
<dbReference type="EMBL" id="JAIXNE010000003">
    <property type="protein sequence ID" value="MCA6075893.1"/>
    <property type="molecule type" value="Genomic_DNA"/>
</dbReference>
<dbReference type="Proteomes" id="UP001139409">
    <property type="component" value="Unassembled WGS sequence"/>
</dbReference>
<dbReference type="Pfam" id="PF19578">
    <property type="entry name" value="DUF6090"/>
    <property type="match status" value="1"/>
</dbReference>
<dbReference type="AlphaFoldDB" id="A0A9X1HSN5"/>
<comment type="caution">
    <text evidence="4">The sequence shown here is derived from an EMBL/GenBank/DDBJ whole genome shotgun (WGS) entry which is preliminary data.</text>
</comment>
<keyword evidence="1" id="KW-0812">Transmembrane</keyword>
<evidence type="ECO:0000313" key="5">
    <source>
        <dbReference type="Proteomes" id="UP001139409"/>
    </source>
</evidence>
<dbReference type="InterPro" id="IPR045749">
    <property type="entry name" value="DUF6090"/>
</dbReference>
<sequence length="254" mass="29232">MIQFFRKIRQRLLSESRLGKPATPFGRYLVYAIGEVVLVVIGILIALSINNWNEGRKAQLMARDVYANLLTSLEQDSAEVENIIRIQTQSLEVHRKLILSGSNQLQINRDSLDLFVTHIASASLSFFPKTGVYDLIVSNDGIDLLKSARIKELLINLYDFQYKRYENVDAIIDHKYHYQLGPVLRQKIGFIGEYNPDFVILSHADPDLFREHYVELTNESKDIFGIFSTGRNYLVEISASINELLRLIRIELKK</sequence>
<dbReference type="RefSeq" id="WP_225697829.1">
    <property type="nucleotide sequence ID" value="NZ_JAIXNE010000002.1"/>
</dbReference>
<proteinExistence type="predicted"/>
<name>A0A9X1HSN5_9BACT</name>
<keyword evidence="1" id="KW-1133">Transmembrane helix</keyword>
<evidence type="ECO:0000313" key="4">
    <source>
        <dbReference type="EMBL" id="MCA6077021.1"/>
    </source>
</evidence>
<organism evidence="4 5">
    <name type="scientific">Fulvivirga sedimenti</name>
    <dbReference type="NCBI Taxonomy" id="2879465"/>
    <lineage>
        <taxon>Bacteria</taxon>
        <taxon>Pseudomonadati</taxon>
        <taxon>Bacteroidota</taxon>
        <taxon>Cytophagia</taxon>
        <taxon>Cytophagales</taxon>
        <taxon>Fulvivirgaceae</taxon>
        <taxon>Fulvivirga</taxon>
    </lineage>
</organism>
<keyword evidence="5" id="KW-1185">Reference proteome</keyword>
<feature type="transmembrane region" description="Helical" evidence="1">
    <location>
        <begin position="28"/>
        <end position="49"/>
    </location>
</feature>
<evidence type="ECO:0000313" key="3">
    <source>
        <dbReference type="EMBL" id="MCA6075893.1"/>
    </source>
</evidence>
<evidence type="ECO:0000256" key="1">
    <source>
        <dbReference type="SAM" id="Phobius"/>
    </source>
</evidence>
<keyword evidence="1" id="KW-0472">Membrane</keyword>
<dbReference type="EMBL" id="JAIXNE010000004">
    <property type="protein sequence ID" value="MCA6077021.1"/>
    <property type="molecule type" value="Genomic_DNA"/>
</dbReference>
<evidence type="ECO:0000313" key="2">
    <source>
        <dbReference type="EMBL" id="MCA6074716.1"/>
    </source>
</evidence>